<evidence type="ECO:0000259" key="9">
    <source>
        <dbReference type="PROSITE" id="PS50883"/>
    </source>
</evidence>
<dbReference type="PANTHER" id="PTHR33989">
    <property type="match status" value="1"/>
</dbReference>
<keyword evidence="3" id="KW-1003">Cell membrane</keyword>
<dbReference type="Pfam" id="PF02378">
    <property type="entry name" value="PTS_EIIC"/>
    <property type="match status" value="1"/>
</dbReference>
<keyword evidence="4" id="KW-0762">Sugar transport</keyword>
<name>A0A7X0JVI0_9GAMM</name>
<dbReference type="RefSeq" id="WP_166843996.1">
    <property type="nucleotide sequence ID" value="NZ_JAAONY010000003.1"/>
</dbReference>
<evidence type="ECO:0000256" key="8">
    <source>
        <dbReference type="SAM" id="Phobius"/>
    </source>
</evidence>
<feature type="transmembrane region" description="Helical" evidence="8">
    <location>
        <begin position="91"/>
        <end position="108"/>
    </location>
</feature>
<gene>
    <name evidence="11" type="ORF">HNR48_003319</name>
</gene>
<feature type="transmembrane region" description="Helical" evidence="8">
    <location>
        <begin position="20"/>
        <end position="46"/>
    </location>
</feature>
<feature type="domain" description="EAL" evidence="9">
    <location>
        <begin position="431"/>
        <end position="682"/>
    </location>
</feature>
<evidence type="ECO:0000256" key="7">
    <source>
        <dbReference type="ARBA" id="ARBA00023136"/>
    </source>
</evidence>
<feature type="transmembrane region" description="Helical" evidence="8">
    <location>
        <begin position="120"/>
        <end position="142"/>
    </location>
</feature>
<dbReference type="GO" id="GO:0008982">
    <property type="term" value="F:protein-N(PI)-phosphohistidine-sugar phosphotransferase activity"/>
    <property type="evidence" value="ECO:0007669"/>
    <property type="project" value="InterPro"/>
</dbReference>
<comment type="caution">
    <text evidence="11">The sequence shown here is derived from an EMBL/GenBank/DDBJ whole genome shotgun (WGS) entry which is preliminary data.</text>
</comment>
<organism evidence="11 12">
    <name type="scientific">Pseudoteredinibacter isoporae</name>
    <dbReference type="NCBI Taxonomy" id="570281"/>
    <lineage>
        <taxon>Bacteria</taxon>
        <taxon>Pseudomonadati</taxon>
        <taxon>Pseudomonadota</taxon>
        <taxon>Gammaproteobacteria</taxon>
        <taxon>Cellvibrionales</taxon>
        <taxon>Cellvibrionaceae</taxon>
        <taxon>Pseudoteredinibacter</taxon>
    </lineage>
</organism>
<evidence type="ECO:0000256" key="2">
    <source>
        <dbReference type="ARBA" id="ARBA00022448"/>
    </source>
</evidence>
<evidence type="ECO:0000256" key="6">
    <source>
        <dbReference type="ARBA" id="ARBA00022989"/>
    </source>
</evidence>
<dbReference type="PROSITE" id="PS50883">
    <property type="entry name" value="EAL"/>
    <property type="match status" value="1"/>
</dbReference>
<dbReference type="Pfam" id="PF00563">
    <property type="entry name" value="EAL"/>
    <property type="match status" value="1"/>
</dbReference>
<dbReference type="SUPFAM" id="SSF141868">
    <property type="entry name" value="EAL domain-like"/>
    <property type="match status" value="1"/>
</dbReference>
<evidence type="ECO:0000259" key="10">
    <source>
        <dbReference type="PROSITE" id="PS51105"/>
    </source>
</evidence>
<dbReference type="GO" id="GO:0009401">
    <property type="term" value="P:phosphoenolpyruvate-dependent sugar phosphotransferase system"/>
    <property type="evidence" value="ECO:0007669"/>
    <property type="project" value="InterPro"/>
</dbReference>
<keyword evidence="7 8" id="KW-0472">Membrane</keyword>
<dbReference type="InterPro" id="IPR003352">
    <property type="entry name" value="PTS_EIIC"/>
</dbReference>
<dbReference type="PANTHER" id="PTHR33989:SF4">
    <property type="entry name" value="PTS SYSTEM N,N'-DIACETYLCHITOBIOSE-SPECIFIC EIIC COMPONENT"/>
    <property type="match status" value="1"/>
</dbReference>
<accession>A0A7X0JVI0</accession>
<keyword evidence="12" id="KW-1185">Reference proteome</keyword>
<sequence length="683" mass="77079">MKTFNSLLYRLSRNRLLLSLQDASVSLLPIILAVTFVLLLSHALALLPYSSKSDFLISGAENLFNFFYVIFPLLFSVSLSTSLARSYEVDPVIINIICTSLLLLTSIDKSVNYESLESNLYFQLLPIPINISVIKIYTYLLIKKKLLIYRAGDFGIGLRRHINSILPAIAALGVVYGAIFLIKKVDSHFSLTSSLYRLSPEAVDSLPSYLIEKMVRGLCWFIGINPNYPLDFLREPVKEGLLRNSLAVSQGQDPTHIITYNFHLFSDIGGAGSVFCLMLATFFVSTSKHNRKVAKLSAVPSTFNISEVIHYGLPIVFNPFLFLPFIFVPIISGLITYFAMWIGWVSPISNSIPWLVPPLINTYLSTGEIAAVLVQAFNLVVGTLIYIPFLKASEKSNLDRASVKAVSQTLRLESKNIQSLYYRNQKAIIDNLHFQKEIDQAFWDITHGTLLLNYQPILNVRSGKVEKIEALIRLKQEDDSLKGPYFIDLLSKVGLSTDFDKWVLKRVVKQSNEWEDLMPGMTISINVSPESLRSSDFVNFFIEQASQMQHALSLEILETSMIFEYDEINEHLSILRNEGIEVYMDDFGSGFSGLSMLPNLMLDGVKFDLSFAPQMSSERGIQFLRSCVAINRTLRHQIIFEGIETEEQLNTVNRLGIDLVQGYYISKPLSPQDVCRFVCESNC</sequence>
<dbReference type="CDD" id="cd01948">
    <property type="entry name" value="EAL"/>
    <property type="match status" value="1"/>
</dbReference>
<evidence type="ECO:0000256" key="3">
    <source>
        <dbReference type="ARBA" id="ARBA00022475"/>
    </source>
</evidence>
<keyword evidence="2" id="KW-0813">Transport</keyword>
<dbReference type="InterPro" id="IPR004501">
    <property type="entry name" value="PTS_EIIC_3"/>
</dbReference>
<evidence type="ECO:0000313" key="11">
    <source>
        <dbReference type="EMBL" id="MBB6523017.1"/>
    </source>
</evidence>
<dbReference type="AlphaFoldDB" id="A0A7X0JVI0"/>
<dbReference type="InterPro" id="IPR051088">
    <property type="entry name" value="PTS_Sugar-EIIC/EIIB"/>
</dbReference>
<feature type="transmembrane region" description="Helical" evidence="8">
    <location>
        <begin position="320"/>
        <end position="344"/>
    </location>
</feature>
<evidence type="ECO:0000256" key="4">
    <source>
        <dbReference type="ARBA" id="ARBA00022597"/>
    </source>
</evidence>
<feature type="transmembrane region" description="Helical" evidence="8">
    <location>
        <begin position="268"/>
        <end position="286"/>
    </location>
</feature>
<keyword evidence="5 8" id="KW-0812">Transmembrane</keyword>
<dbReference type="GO" id="GO:0005886">
    <property type="term" value="C:plasma membrane"/>
    <property type="evidence" value="ECO:0007669"/>
    <property type="project" value="UniProtKB-SubCell"/>
</dbReference>
<evidence type="ECO:0000313" key="12">
    <source>
        <dbReference type="Proteomes" id="UP000528457"/>
    </source>
</evidence>
<dbReference type="InterPro" id="IPR035919">
    <property type="entry name" value="EAL_sf"/>
</dbReference>
<protein>
    <submittedName>
        <fullName evidence="11">Lactose/cellobiose-specific phosphotransferase system IIC component</fullName>
    </submittedName>
</protein>
<dbReference type="InterPro" id="IPR001633">
    <property type="entry name" value="EAL_dom"/>
</dbReference>
<reference evidence="11 12" key="1">
    <citation type="submission" date="2020-08" db="EMBL/GenBank/DDBJ databases">
        <title>Genomic Encyclopedia of Type Strains, Phase IV (KMG-IV): sequencing the most valuable type-strain genomes for metagenomic binning, comparative biology and taxonomic classification.</title>
        <authorList>
            <person name="Goeker M."/>
        </authorList>
    </citation>
    <scope>NUCLEOTIDE SEQUENCE [LARGE SCALE GENOMIC DNA]</scope>
    <source>
        <strain evidence="11 12">DSM 22368</strain>
    </source>
</reference>
<feature type="transmembrane region" description="Helical" evidence="8">
    <location>
        <begin position="66"/>
        <end position="84"/>
    </location>
</feature>
<proteinExistence type="predicted"/>
<dbReference type="InParanoid" id="A0A7X0JVI0"/>
<dbReference type="Gene3D" id="3.20.20.450">
    <property type="entry name" value="EAL domain"/>
    <property type="match status" value="1"/>
</dbReference>
<evidence type="ECO:0000256" key="5">
    <source>
        <dbReference type="ARBA" id="ARBA00022692"/>
    </source>
</evidence>
<comment type="subcellular location">
    <subcellularLocation>
        <location evidence="1">Cell membrane</location>
        <topology evidence="1">Multi-pass membrane protein</topology>
    </subcellularLocation>
</comment>
<keyword evidence="6 8" id="KW-1133">Transmembrane helix</keyword>
<feature type="transmembrane region" description="Helical" evidence="8">
    <location>
        <begin position="162"/>
        <end position="182"/>
    </location>
</feature>
<dbReference type="EMBL" id="JACHHT010000003">
    <property type="protein sequence ID" value="MBB6523017.1"/>
    <property type="molecule type" value="Genomic_DNA"/>
</dbReference>
<dbReference type="SMART" id="SM00052">
    <property type="entry name" value="EAL"/>
    <property type="match status" value="1"/>
</dbReference>
<feature type="transmembrane region" description="Helical" evidence="8">
    <location>
        <begin position="369"/>
        <end position="390"/>
    </location>
</feature>
<keyword evidence="11" id="KW-0808">Transferase</keyword>
<dbReference type="Proteomes" id="UP000528457">
    <property type="component" value="Unassembled WGS sequence"/>
</dbReference>
<dbReference type="PROSITE" id="PS51105">
    <property type="entry name" value="PTS_EIIC_TYPE_3"/>
    <property type="match status" value="1"/>
</dbReference>
<feature type="domain" description="PTS EIIC type-3" evidence="10">
    <location>
        <begin position="1"/>
        <end position="389"/>
    </location>
</feature>
<evidence type="ECO:0000256" key="1">
    <source>
        <dbReference type="ARBA" id="ARBA00004651"/>
    </source>
</evidence>